<evidence type="ECO:0000313" key="2">
    <source>
        <dbReference type="Proteomes" id="UP001610444"/>
    </source>
</evidence>
<evidence type="ECO:0000313" key="1">
    <source>
        <dbReference type="EMBL" id="KAL2840038.1"/>
    </source>
</evidence>
<sequence length="104" mass="11681">MLQVSGAFIKEMLGYCKSKDIDLTSLDAVNLNSLIESLDKEKDYQKLAWLLTALSEKRQKTRARGPDSTYTLALGRMLAITYTRSAIIRLQGWATLKSIQPSVQ</sequence>
<keyword evidence="2" id="KW-1185">Reference proteome</keyword>
<organism evidence="1 2">
    <name type="scientific">Aspergillus pseudodeflectus</name>
    <dbReference type="NCBI Taxonomy" id="176178"/>
    <lineage>
        <taxon>Eukaryota</taxon>
        <taxon>Fungi</taxon>
        <taxon>Dikarya</taxon>
        <taxon>Ascomycota</taxon>
        <taxon>Pezizomycotina</taxon>
        <taxon>Eurotiomycetes</taxon>
        <taxon>Eurotiomycetidae</taxon>
        <taxon>Eurotiales</taxon>
        <taxon>Aspergillaceae</taxon>
        <taxon>Aspergillus</taxon>
        <taxon>Aspergillus subgen. Nidulantes</taxon>
    </lineage>
</organism>
<dbReference type="RefSeq" id="XP_070893847.1">
    <property type="nucleotide sequence ID" value="XM_071047057.1"/>
</dbReference>
<accession>A0ABR4JJ17</accession>
<reference evidence="1 2" key="1">
    <citation type="submission" date="2024-07" db="EMBL/GenBank/DDBJ databases">
        <title>Section-level genome sequencing and comparative genomics of Aspergillus sections Usti and Cavernicolus.</title>
        <authorList>
            <consortium name="Lawrence Berkeley National Laboratory"/>
            <person name="Nybo J.L."/>
            <person name="Vesth T.C."/>
            <person name="Theobald S."/>
            <person name="Frisvad J.C."/>
            <person name="Larsen T.O."/>
            <person name="Kjaerboelling I."/>
            <person name="Rothschild-Mancinelli K."/>
            <person name="Lyhne E.K."/>
            <person name="Kogle M.E."/>
            <person name="Barry K."/>
            <person name="Clum A."/>
            <person name="Na H."/>
            <person name="Ledsgaard L."/>
            <person name="Lin J."/>
            <person name="Lipzen A."/>
            <person name="Kuo A."/>
            <person name="Riley R."/>
            <person name="Mondo S."/>
            <person name="LaButti K."/>
            <person name="Haridas S."/>
            <person name="Pangalinan J."/>
            <person name="Salamov A.A."/>
            <person name="Simmons B.A."/>
            <person name="Magnuson J.K."/>
            <person name="Chen J."/>
            <person name="Drula E."/>
            <person name="Henrissat B."/>
            <person name="Wiebenga A."/>
            <person name="Lubbers R.J."/>
            <person name="Gomes A.C."/>
            <person name="Macurrencykelacurrency M.R."/>
            <person name="Stajich J."/>
            <person name="Grigoriev I.V."/>
            <person name="Mortensen U.H."/>
            <person name="De vries R.P."/>
            <person name="Baker S.E."/>
            <person name="Andersen M.R."/>
        </authorList>
    </citation>
    <scope>NUCLEOTIDE SEQUENCE [LARGE SCALE GENOMIC DNA]</scope>
    <source>
        <strain evidence="1 2">CBS 756.74</strain>
    </source>
</reference>
<dbReference type="Proteomes" id="UP001610444">
    <property type="component" value="Unassembled WGS sequence"/>
</dbReference>
<protein>
    <submittedName>
        <fullName evidence="1">Uncharacterized protein</fullName>
    </submittedName>
</protein>
<name>A0ABR4JJ17_9EURO</name>
<proteinExistence type="predicted"/>
<dbReference type="EMBL" id="JBFXLR010000069">
    <property type="protein sequence ID" value="KAL2840038.1"/>
    <property type="molecule type" value="Genomic_DNA"/>
</dbReference>
<comment type="caution">
    <text evidence="1">The sequence shown here is derived from an EMBL/GenBank/DDBJ whole genome shotgun (WGS) entry which is preliminary data.</text>
</comment>
<dbReference type="GeneID" id="98162221"/>
<gene>
    <name evidence="1" type="ORF">BJX68DRAFT_271890</name>
</gene>